<evidence type="ECO:0000259" key="1">
    <source>
        <dbReference type="Pfam" id="PF08421"/>
    </source>
</evidence>
<proteinExistence type="predicted"/>
<evidence type="ECO:0000313" key="3">
    <source>
        <dbReference type="EMBL" id="ADR01071.1"/>
    </source>
</evidence>
<dbReference type="AlphaFoldDB" id="E5DUG7"/>
<accession>E5DUG7</accession>
<evidence type="ECO:0000259" key="2">
    <source>
        <dbReference type="Pfam" id="PF08484"/>
    </source>
</evidence>
<dbReference type="Pfam" id="PF13489">
    <property type="entry name" value="Methyltransf_23"/>
    <property type="match status" value="1"/>
</dbReference>
<dbReference type="Pfam" id="PF08421">
    <property type="entry name" value="Methyltransf_13"/>
    <property type="match status" value="1"/>
</dbReference>
<dbReference type="PANTHER" id="PTHR43861">
    <property type="entry name" value="TRANS-ACONITATE 2-METHYLTRANSFERASE-RELATED"/>
    <property type="match status" value="1"/>
</dbReference>
<protein>
    <submittedName>
        <fullName evidence="3">NocS3</fullName>
    </submittedName>
</protein>
<dbReference type="InterPro" id="IPR013630">
    <property type="entry name" value="Methyltransf_Zn-bd_dom_put"/>
</dbReference>
<feature type="domain" description="Methyltransferase putative zinc binding" evidence="1">
    <location>
        <begin position="14"/>
        <end position="73"/>
    </location>
</feature>
<dbReference type="Gene3D" id="3.40.50.720">
    <property type="entry name" value="NAD(P)-binding Rossmann-like Domain"/>
    <property type="match status" value="1"/>
</dbReference>
<dbReference type="PANTHER" id="PTHR43861:SF5">
    <property type="entry name" value="BLL5978 PROTEIN"/>
    <property type="match status" value="1"/>
</dbReference>
<dbReference type="SMR" id="E5DUG7"/>
<dbReference type="Gene3D" id="3.40.50.150">
    <property type="entry name" value="Vaccinia Virus protein VP39"/>
    <property type="match status" value="1"/>
</dbReference>
<dbReference type="Pfam" id="PF08484">
    <property type="entry name" value="Methyltransf_14"/>
    <property type="match status" value="1"/>
</dbReference>
<name>E5DUG7_9NOCA</name>
<dbReference type="EMBL" id="GU564398">
    <property type="protein sequence ID" value="ADR01071.1"/>
    <property type="molecule type" value="Genomic_DNA"/>
</dbReference>
<dbReference type="InterPro" id="IPR013691">
    <property type="entry name" value="MeTrfase_14"/>
</dbReference>
<dbReference type="InterPro" id="IPR029063">
    <property type="entry name" value="SAM-dependent_MTases_sf"/>
</dbReference>
<dbReference type="SUPFAM" id="SSF53335">
    <property type="entry name" value="S-adenosyl-L-methionine-dependent methyltransferases"/>
    <property type="match status" value="1"/>
</dbReference>
<dbReference type="InterPro" id="IPR038576">
    <property type="entry name" value="Methyltransf_Zn-bd_dom_put_sf"/>
</dbReference>
<organism evidence="3">
    <name type="scientific">Nocardia sp. ATCC 202099</name>
    <dbReference type="NCBI Taxonomy" id="930400"/>
    <lineage>
        <taxon>Bacteria</taxon>
        <taxon>Bacillati</taxon>
        <taxon>Actinomycetota</taxon>
        <taxon>Actinomycetes</taxon>
        <taxon>Mycobacteriales</taxon>
        <taxon>Nocardiaceae</taxon>
        <taxon>Nocardia</taxon>
    </lineage>
</organism>
<dbReference type="Gene3D" id="6.10.250.3100">
    <property type="match status" value="1"/>
</dbReference>
<gene>
    <name evidence="3" type="primary">nocS3</name>
</gene>
<sequence>MTQHDRSLTGMGACRLCSGPVREFFDFGRQPVSDAFRDPADTSPEFHYDLRIGVCGGCAMVQQLTEVPRAQMFHSEYPYRSSLSSGSRKHFEAYAHHLLDTRLAGADPFVVEIGCNDGVMLRTIGGAGVRHLGFEPSGGAADSARAAGVSVVVDFFEERTARAARAEHGPADVVFSANTVSHIAYLDSIFAGVDALLAPDGVFVVEDRYLGDIVANTAFDQVYDEHFYLFSVTSVRNLARRFGFELVDITRLPVHGGTIRFTIARAGAEPSAAVTERLHAEQAGGLADPATLEAFGGRVRHARDELVALLRGLRAEGRSVVGYGATAKSATTINYCGITPELVPYICDSTPEKHGKLAPGSGIPVRSSSAFAEPYPDYALLFAWNHTEEILAKEHAFTEAGGRWITYVPEVRVI</sequence>
<dbReference type="Gene3D" id="6.20.50.110">
    <property type="entry name" value="Methyltransferase, zinc-binding domain"/>
    <property type="match status" value="1"/>
</dbReference>
<feature type="domain" description="C-methyltransferase" evidence="2">
    <location>
        <begin position="253"/>
        <end position="409"/>
    </location>
</feature>
<reference evidence="3" key="1">
    <citation type="journal article" date="2010" name="Mol. Biosyst.">
        <title>Moving posttranslational modifications forward to biosynthesize the glycosylated thiopeptide nocathiacin I in Nocardia sp. ATCC202099.</title>
        <authorList>
            <person name="Ding Y."/>
            <person name="Yu Y."/>
            <person name="Pan H."/>
            <person name="Guo H."/>
            <person name="Li Y."/>
            <person name="Liu W."/>
        </authorList>
    </citation>
    <scope>NUCLEOTIDE SEQUENCE</scope>
    <source>
        <strain evidence="3">ATCC 202099</strain>
    </source>
</reference>